<dbReference type="InParanoid" id="A0A0H2S034"/>
<evidence type="ECO:0000256" key="11">
    <source>
        <dbReference type="ARBA" id="ARBA00030363"/>
    </source>
</evidence>
<dbReference type="EMBL" id="KQ085907">
    <property type="protein sequence ID" value="KLO17232.1"/>
    <property type="molecule type" value="Genomic_DNA"/>
</dbReference>
<evidence type="ECO:0000256" key="16">
    <source>
        <dbReference type="SAM" id="MobiDB-lite"/>
    </source>
</evidence>
<evidence type="ECO:0000259" key="18">
    <source>
        <dbReference type="Pfam" id="PF06155"/>
    </source>
</evidence>
<dbReference type="OrthoDB" id="408743at2759"/>
<name>A0A0H2S034_9AGAM</name>
<comment type="pathway">
    <text evidence="3">Amine and polyamine biosynthesis; carnitine biosynthesis.</text>
</comment>
<dbReference type="InterPro" id="IPR038492">
    <property type="entry name" value="GBBH-like_N_sf"/>
</dbReference>
<feature type="region of interest" description="Disordered" evidence="16">
    <location>
        <begin position="1"/>
        <end position="21"/>
    </location>
</feature>
<dbReference type="Gene3D" id="3.30.2020.30">
    <property type="match status" value="1"/>
</dbReference>
<dbReference type="FunFam" id="3.30.2020.30:FF:000002">
    <property type="entry name" value="Putative gamma-butyrobetaine dioxygenase"/>
    <property type="match status" value="1"/>
</dbReference>
<dbReference type="PANTHER" id="PTHR10696">
    <property type="entry name" value="GAMMA-BUTYROBETAINE HYDROXYLASE-RELATED"/>
    <property type="match status" value="1"/>
</dbReference>
<comment type="similarity">
    <text evidence="4">Belongs to the gamma-BBH/TMLD family.</text>
</comment>
<dbReference type="InterPro" id="IPR050411">
    <property type="entry name" value="AlphaKG_dependent_hydroxylases"/>
</dbReference>
<evidence type="ECO:0000313" key="19">
    <source>
        <dbReference type="EMBL" id="KLO17232.1"/>
    </source>
</evidence>
<dbReference type="InterPro" id="IPR010376">
    <property type="entry name" value="GBBH-like_N"/>
</dbReference>
<proteinExistence type="inferred from homology"/>
<evidence type="ECO:0000256" key="8">
    <source>
        <dbReference type="ARBA" id="ARBA00022964"/>
    </source>
</evidence>
<evidence type="ECO:0000256" key="12">
    <source>
        <dbReference type="ARBA" id="ARBA00031778"/>
    </source>
</evidence>
<keyword evidence="6" id="KW-0479">Metal-binding</keyword>
<dbReference type="GO" id="GO:0045329">
    <property type="term" value="P:carnitine biosynthetic process"/>
    <property type="evidence" value="ECO:0007669"/>
    <property type="project" value="UniProtKB-UniPathway"/>
</dbReference>
<comment type="function">
    <text evidence="14">Converts trimethyllysine (TML) into hydroxytrimethyllysine (HTML).</text>
</comment>
<dbReference type="InterPro" id="IPR003819">
    <property type="entry name" value="TauD/TfdA-like"/>
</dbReference>
<keyword evidence="20" id="KW-1185">Reference proteome</keyword>
<dbReference type="Pfam" id="PF02668">
    <property type="entry name" value="TauD"/>
    <property type="match status" value="1"/>
</dbReference>
<evidence type="ECO:0000256" key="6">
    <source>
        <dbReference type="ARBA" id="ARBA00022723"/>
    </source>
</evidence>
<dbReference type="FunFam" id="3.60.130.10:FF:000001">
    <property type="entry name" value="Trimethyllysine dioxygenase, mitochondrial"/>
    <property type="match status" value="1"/>
</dbReference>
<feature type="domain" description="TauD/TfdA-like" evidence="17">
    <location>
        <begin position="196"/>
        <end position="438"/>
    </location>
</feature>
<organism evidence="19 20">
    <name type="scientific">Schizopora paradoxa</name>
    <dbReference type="NCBI Taxonomy" id="27342"/>
    <lineage>
        <taxon>Eukaryota</taxon>
        <taxon>Fungi</taxon>
        <taxon>Dikarya</taxon>
        <taxon>Basidiomycota</taxon>
        <taxon>Agaricomycotina</taxon>
        <taxon>Agaricomycetes</taxon>
        <taxon>Hymenochaetales</taxon>
        <taxon>Schizoporaceae</taxon>
        <taxon>Schizopora</taxon>
    </lineage>
</organism>
<dbReference type="Gene3D" id="3.60.130.10">
    <property type="entry name" value="Clavaminate synthase-like"/>
    <property type="match status" value="1"/>
</dbReference>
<evidence type="ECO:0000313" key="20">
    <source>
        <dbReference type="Proteomes" id="UP000053477"/>
    </source>
</evidence>
<dbReference type="STRING" id="27342.A0A0H2S034"/>
<dbReference type="AlphaFoldDB" id="A0A0H2S034"/>
<reference evidence="19 20" key="1">
    <citation type="submission" date="2015-04" db="EMBL/GenBank/DDBJ databases">
        <title>Complete genome sequence of Schizopora paradoxa KUC8140, a cosmopolitan wood degrader in East Asia.</title>
        <authorList>
            <consortium name="DOE Joint Genome Institute"/>
            <person name="Min B."/>
            <person name="Park H."/>
            <person name="Jang Y."/>
            <person name="Kim J.-J."/>
            <person name="Kim K.H."/>
            <person name="Pangilinan J."/>
            <person name="Lipzen A."/>
            <person name="Riley R."/>
            <person name="Grigoriev I.V."/>
            <person name="Spatafora J.W."/>
            <person name="Choi I.-G."/>
        </authorList>
    </citation>
    <scope>NUCLEOTIDE SEQUENCE [LARGE SCALE GENOMIC DNA]</scope>
    <source>
        <strain evidence="19 20">KUC8140</strain>
    </source>
</reference>
<comment type="catalytic activity">
    <reaction evidence="15">
        <text>N(6),N(6),N(6)-trimethyl-L-lysine + 2-oxoglutarate + O2 = (3S)-3-hydroxy-N(6),N(6),N(6)-trimethyl-L-lysine + succinate + CO2</text>
        <dbReference type="Rhea" id="RHEA:14181"/>
        <dbReference type="ChEBI" id="CHEBI:15379"/>
        <dbReference type="ChEBI" id="CHEBI:16526"/>
        <dbReference type="ChEBI" id="CHEBI:16810"/>
        <dbReference type="ChEBI" id="CHEBI:30031"/>
        <dbReference type="ChEBI" id="CHEBI:58100"/>
        <dbReference type="ChEBI" id="CHEBI:141499"/>
        <dbReference type="EC" id="1.14.11.8"/>
    </reaction>
</comment>
<evidence type="ECO:0000256" key="10">
    <source>
        <dbReference type="ARBA" id="ARBA00023004"/>
    </source>
</evidence>
<dbReference type="CDD" id="cd00250">
    <property type="entry name" value="CAS_like"/>
    <property type="match status" value="1"/>
</dbReference>
<dbReference type="GO" id="GO:0050353">
    <property type="term" value="F:trimethyllysine dioxygenase activity"/>
    <property type="evidence" value="ECO:0007669"/>
    <property type="project" value="UniProtKB-EC"/>
</dbReference>
<dbReference type="Pfam" id="PF06155">
    <property type="entry name" value="GBBH-like_N"/>
    <property type="match status" value="1"/>
</dbReference>
<dbReference type="SUPFAM" id="SSF51197">
    <property type="entry name" value="Clavaminate synthase-like"/>
    <property type="match status" value="1"/>
</dbReference>
<evidence type="ECO:0000256" key="3">
    <source>
        <dbReference type="ARBA" id="ARBA00005022"/>
    </source>
</evidence>
<keyword evidence="8" id="KW-0223">Dioxygenase</keyword>
<feature type="domain" description="Gamma-butyrobetaine hydroxylase-like N-terminal" evidence="18">
    <location>
        <begin position="76"/>
        <end position="157"/>
    </location>
</feature>
<dbReference type="UniPathway" id="UPA00118"/>
<dbReference type="InterPro" id="IPR012776">
    <property type="entry name" value="Trimethyllysine_dOase"/>
</dbReference>
<dbReference type="GO" id="GO:0005506">
    <property type="term" value="F:iron ion binding"/>
    <property type="evidence" value="ECO:0007669"/>
    <property type="project" value="InterPro"/>
</dbReference>
<dbReference type="NCBIfam" id="TIGR02410">
    <property type="entry name" value="carnitine_TMLD"/>
    <property type="match status" value="1"/>
</dbReference>
<comment type="cofactor">
    <cofactor evidence="2">
        <name>L-ascorbate</name>
        <dbReference type="ChEBI" id="CHEBI:38290"/>
    </cofactor>
</comment>
<evidence type="ECO:0000259" key="17">
    <source>
        <dbReference type="Pfam" id="PF02668"/>
    </source>
</evidence>
<dbReference type="EC" id="1.14.11.8" evidence="5"/>
<accession>A0A0H2S034</accession>
<feature type="compositionally biased region" description="Polar residues" evidence="16">
    <location>
        <begin position="1"/>
        <end position="11"/>
    </location>
</feature>
<protein>
    <recommendedName>
        <fullName evidence="5">trimethyllysine dioxygenase</fullName>
        <ecNumber evidence="5">1.14.11.8</ecNumber>
    </recommendedName>
    <alternativeName>
        <fullName evidence="12">Epsilon-trimethyllysine 2-oxoglutarate dioxygenase</fullName>
    </alternativeName>
    <alternativeName>
        <fullName evidence="11">TML hydroxylase</fullName>
    </alternativeName>
    <alternativeName>
        <fullName evidence="13">TML-alpha-ketoglutarate dioxygenase</fullName>
    </alternativeName>
</protein>
<evidence type="ECO:0000256" key="7">
    <source>
        <dbReference type="ARBA" id="ARBA00022873"/>
    </source>
</evidence>
<dbReference type="InterPro" id="IPR042098">
    <property type="entry name" value="TauD-like_sf"/>
</dbReference>
<sequence>MSATVRVSQIAQRRPRSGPQVRLTGLNHSKTISILSFTTFSATLTALSPRQNISCFQSRRFHSSSSSHSWAIPSVQHTGTKIQINWDSSSASKFHNFWLRDHCRCPKCFHSVTKQRLVNTFEIPPDIAPASVSGTSRGLEVIWDLPSHKSFYDWEWLKSNSYDPLFPEARSSVTAYGRISSNVKLWGRDIESHPPTVTHDSVMEDDKGLFDMLEKIVDFGFCFIKGVDATPQATEELTMKIGNIRHTQYGGFWDFTSDLAKGDTAYTTLALQAHTDTTYFTDPCGLQLFHLLSHTNGHGGESLLVDGFHVASLLHSSNPEAFDILTRVRVPTHAAGEPGAFYSSAPGNPIINLGHGSRSKDVVQIRYNNDDRSVMKDLKSAELEKWYDALRLWDKHLKDKDVEYWVQLQPGTAVVVDNHRVLHGRSAFTGKRRMCGAYVGMDDFLSKFTVLSEKFSPDNKAGRNIWSPLL</sequence>
<gene>
    <name evidence="19" type="ORF">SCHPADRAFT_900854</name>
</gene>
<evidence type="ECO:0000256" key="1">
    <source>
        <dbReference type="ARBA" id="ARBA00001954"/>
    </source>
</evidence>
<evidence type="ECO:0000256" key="9">
    <source>
        <dbReference type="ARBA" id="ARBA00023002"/>
    </source>
</evidence>
<dbReference type="Proteomes" id="UP000053477">
    <property type="component" value="Unassembled WGS sequence"/>
</dbReference>
<dbReference type="GO" id="GO:0005739">
    <property type="term" value="C:mitochondrion"/>
    <property type="evidence" value="ECO:0007669"/>
    <property type="project" value="TreeGrafter"/>
</dbReference>
<evidence type="ECO:0000256" key="15">
    <source>
        <dbReference type="ARBA" id="ARBA00049334"/>
    </source>
</evidence>
<evidence type="ECO:0000256" key="4">
    <source>
        <dbReference type="ARBA" id="ARBA00008654"/>
    </source>
</evidence>
<evidence type="ECO:0000256" key="5">
    <source>
        <dbReference type="ARBA" id="ARBA00012267"/>
    </source>
</evidence>
<keyword evidence="9" id="KW-0560">Oxidoreductase</keyword>
<comment type="cofactor">
    <cofactor evidence="1">
        <name>Fe(2+)</name>
        <dbReference type="ChEBI" id="CHEBI:29033"/>
    </cofactor>
</comment>
<evidence type="ECO:0000256" key="13">
    <source>
        <dbReference type="ARBA" id="ARBA00032283"/>
    </source>
</evidence>
<keyword evidence="10" id="KW-0408">Iron</keyword>
<evidence type="ECO:0000256" key="2">
    <source>
        <dbReference type="ARBA" id="ARBA00001961"/>
    </source>
</evidence>
<dbReference type="PANTHER" id="PTHR10696:SF51">
    <property type="entry name" value="TRIMETHYLLYSINE DIOXYGENASE, MITOCHONDRIAL"/>
    <property type="match status" value="1"/>
</dbReference>
<keyword evidence="7" id="KW-0124">Carnitine biosynthesis</keyword>
<evidence type="ECO:0000256" key="14">
    <source>
        <dbReference type="ARBA" id="ARBA00046008"/>
    </source>
</evidence>